<dbReference type="EMBL" id="JAOYFB010000039">
    <property type="protein sequence ID" value="KAK4028578.1"/>
    <property type="molecule type" value="Genomic_DNA"/>
</dbReference>
<protein>
    <recommendedName>
        <fullName evidence="3">DH domain-containing protein</fullName>
    </recommendedName>
</protein>
<evidence type="ECO:0008006" key="3">
    <source>
        <dbReference type="Google" id="ProtNLM"/>
    </source>
</evidence>
<keyword evidence="2" id="KW-1185">Reference proteome</keyword>
<comment type="caution">
    <text evidence="1">The sequence shown here is derived from an EMBL/GenBank/DDBJ whole genome shotgun (WGS) entry which is preliminary data.</text>
</comment>
<proteinExistence type="predicted"/>
<sequence>MIWAWSPQIPVRSLSCPVRTFNRSMYETPETVRILSLSPRKICQKILGQSAESLKFPENVPSLLETESCYTQQLDDLISKMYTFVDVVDEDLERKPVVEPPNEIDHTILLHFHSLPEKNEEERSNGKRRLLKRKSKFCENISYEDMCSVVVTGEWILKKQGIYGKGRERRGEEVTGAVHSPLFQRL</sequence>
<accession>A0ABR0ATY5</accession>
<evidence type="ECO:0000313" key="2">
    <source>
        <dbReference type="Proteomes" id="UP001234178"/>
    </source>
</evidence>
<name>A0ABR0ATY5_9CRUS</name>
<dbReference type="Proteomes" id="UP001234178">
    <property type="component" value="Unassembled WGS sequence"/>
</dbReference>
<evidence type="ECO:0000313" key="1">
    <source>
        <dbReference type="EMBL" id="KAK4028578.1"/>
    </source>
</evidence>
<reference evidence="1 2" key="1">
    <citation type="journal article" date="2023" name="Nucleic Acids Res.">
        <title>The hologenome of Daphnia magna reveals possible DNA methylation and microbiome-mediated evolution of the host genome.</title>
        <authorList>
            <person name="Chaturvedi A."/>
            <person name="Li X."/>
            <person name="Dhandapani V."/>
            <person name="Marshall H."/>
            <person name="Kissane S."/>
            <person name="Cuenca-Cambronero M."/>
            <person name="Asole G."/>
            <person name="Calvet F."/>
            <person name="Ruiz-Romero M."/>
            <person name="Marangio P."/>
            <person name="Guigo R."/>
            <person name="Rago D."/>
            <person name="Mirbahai L."/>
            <person name="Eastwood N."/>
            <person name="Colbourne J.K."/>
            <person name="Zhou J."/>
            <person name="Mallon E."/>
            <person name="Orsini L."/>
        </authorList>
    </citation>
    <scope>NUCLEOTIDE SEQUENCE [LARGE SCALE GENOMIC DNA]</scope>
    <source>
        <strain evidence="1">LRV0_1</strain>
    </source>
</reference>
<organism evidence="1 2">
    <name type="scientific">Daphnia magna</name>
    <dbReference type="NCBI Taxonomy" id="35525"/>
    <lineage>
        <taxon>Eukaryota</taxon>
        <taxon>Metazoa</taxon>
        <taxon>Ecdysozoa</taxon>
        <taxon>Arthropoda</taxon>
        <taxon>Crustacea</taxon>
        <taxon>Branchiopoda</taxon>
        <taxon>Diplostraca</taxon>
        <taxon>Cladocera</taxon>
        <taxon>Anomopoda</taxon>
        <taxon>Daphniidae</taxon>
        <taxon>Daphnia</taxon>
    </lineage>
</organism>
<gene>
    <name evidence="1" type="ORF">OUZ56_021583</name>
</gene>